<name>A0ABD1EM57_HYPHA</name>
<keyword evidence="5" id="KW-1185">Reference proteome</keyword>
<dbReference type="SMART" id="SM00355">
    <property type="entry name" value="ZnF_C2H2"/>
    <property type="match status" value="5"/>
</dbReference>
<accession>A0ABD1EM57</accession>
<dbReference type="Gene3D" id="3.30.160.60">
    <property type="entry name" value="Classic Zinc Finger"/>
    <property type="match status" value="1"/>
</dbReference>
<protein>
    <recommendedName>
        <fullName evidence="3">C2H2-type domain-containing protein</fullName>
    </recommendedName>
</protein>
<dbReference type="GO" id="GO:0008270">
    <property type="term" value="F:zinc ion binding"/>
    <property type="evidence" value="ECO:0007669"/>
    <property type="project" value="UniProtKB-KW"/>
</dbReference>
<comment type="caution">
    <text evidence="4">The sequence shown here is derived from an EMBL/GenBank/DDBJ whole genome shotgun (WGS) entry which is preliminary data.</text>
</comment>
<keyword evidence="1" id="KW-0862">Zinc</keyword>
<dbReference type="Proteomes" id="UP001566132">
    <property type="component" value="Unassembled WGS sequence"/>
</dbReference>
<sequence>MTGFMCGICYLRLPTLQILRNHYITKHSKLALAREILKLAIANTVPKVFAKKRKRKIKTTETVFVDDSFQICCRENEIIIKDDKSSVDLEFSFDENSSETKENDYQSQINNNNNNNNNKEFEIITSSNSVSSEENSRKFTTLRKRQRKKRDGKTKHYKVKLTRTKACESLNEITGKFYECHCRCDTKENTFTELKLGSDTESASGTSPLIFNDSKVFCSKCGNGYKDENLLREHMKIHETHCRVCNEIFPTEKLFKEHIQCHMFKVFMCHYCHFETPIKALLIQHSDSHIENSILDSVIDMEADYNVVPQVLTRPSYQESIANILCYLNDTSYETKVHCDICLCDMFFEEYENHMQNVHCIYGSL</sequence>
<keyword evidence="1" id="KW-0479">Metal-binding</keyword>
<dbReference type="EMBL" id="JBDJPC010000007">
    <property type="protein sequence ID" value="KAL1494342.1"/>
    <property type="molecule type" value="Genomic_DNA"/>
</dbReference>
<evidence type="ECO:0000313" key="5">
    <source>
        <dbReference type="Proteomes" id="UP001566132"/>
    </source>
</evidence>
<feature type="compositionally biased region" description="Basic residues" evidence="2">
    <location>
        <begin position="140"/>
        <end position="155"/>
    </location>
</feature>
<gene>
    <name evidence="4" type="ORF">ABEB36_009956</name>
</gene>
<evidence type="ECO:0000313" key="4">
    <source>
        <dbReference type="EMBL" id="KAL1494342.1"/>
    </source>
</evidence>
<evidence type="ECO:0000259" key="3">
    <source>
        <dbReference type="PROSITE" id="PS50157"/>
    </source>
</evidence>
<evidence type="ECO:0000256" key="2">
    <source>
        <dbReference type="SAM" id="MobiDB-lite"/>
    </source>
</evidence>
<reference evidence="4 5" key="1">
    <citation type="submission" date="2024-05" db="EMBL/GenBank/DDBJ databases">
        <title>Genetic variation in Jamaican populations of the coffee berry borer (Hypothenemus hampei).</title>
        <authorList>
            <person name="Errbii M."/>
            <person name="Myrie A."/>
        </authorList>
    </citation>
    <scope>NUCLEOTIDE SEQUENCE [LARGE SCALE GENOMIC DNA]</scope>
    <source>
        <strain evidence="4">JA-Hopewell-2020-01-JO</strain>
        <tissue evidence="4">Whole body</tissue>
    </source>
</reference>
<dbReference type="InterPro" id="IPR013087">
    <property type="entry name" value="Znf_C2H2_type"/>
</dbReference>
<dbReference type="PROSITE" id="PS00028">
    <property type="entry name" value="ZINC_FINGER_C2H2_1"/>
    <property type="match status" value="2"/>
</dbReference>
<feature type="domain" description="C2H2-type" evidence="3">
    <location>
        <begin position="216"/>
        <end position="238"/>
    </location>
</feature>
<dbReference type="PROSITE" id="PS50157">
    <property type="entry name" value="ZINC_FINGER_C2H2_2"/>
    <property type="match status" value="1"/>
</dbReference>
<dbReference type="AlphaFoldDB" id="A0ABD1EM57"/>
<evidence type="ECO:0000256" key="1">
    <source>
        <dbReference type="PROSITE-ProRule" id="PRU00042"/>
    </source>
</evidence>
<feature type="region of interest" description="Disordered" evidence="2">
    <location>
        <begin position="97"/>
        <end position="155"/>
    </location>
</feature>
<organism evidence="4 5">
    <name type="scientific">Hypothenemus hampei</name>
    <name type="common">Coffee berry borer</name>
    <dbReference type="NCBI Taxonomy" id="57062"/>
    <lineage>
        <taxon>Eukaryota</taxon>
        <taxon>Metazoa</taxon>
        <taxon>Ecdysozoa</taxon>
        <taxon>Arthropoda</taxon>
        <taxon>Hexapoda</taxon>
        <taxon>Insecta</taxon>
        <taxon>Pterygota</taxon>
        <taxon>Neoptera</taxon>
        <taxon>Endopterygota</taxon>
        <taxon>Coleoptera</taxon>
        <taxon>Polyphaga</taxon>
        <taxon>Cucujiformia</taxon>
        <taxon>Curculionidae</taxon>
        <taxon>Scolytinae</taxon>
        <taxon>Hypothenemus</taxon>
    </lineage>
</organism>
<proteinExistence type="predicted"/>
<keyword evidence="1" id="KW-0863">Zinc-finger</keyword>